<dbReference type="OrthoDB" id="3598838at2"/>
<reference evidence="1" key="1">
    <citation type="submission" date="2019-09" db="EMBL/GenBank/DDBJ databases">
        <authorList>
            <person name="Teo W.F.A."/>
            <person name="Duangmal K."/>
        </authorList>
    </citation>
    <scope>NUCLEOTIDE SEQUENCE [LARGE SCALE GENOMIC DNA]</scope>
    <source>
        <strain evidence="1">K81G1</strain>
    </source>
</reference>
<dbReference type="RefSeq" id="WP_144759338.1">
    <property type="nucleotide sequence ID" value="NZ_VMNW02000044.1"/>
</dbReference>
<dbReference type="PROSITE" id="PS51257">
    <property type="entry name" value="PROKAR_LIPOPROTEIN"/>
    <property type="match status" value="1"/>
</dbReference>
<accession>A0A5N0UVS4</accession>
<evidence type="ECO:0000313" key="1">
    <source>
        <dbReference type="EMBL" id="KAA9157097.1"/>
    </source>
</evidence>
<dbReference type="EMBL" id="VMNW02000044">
    <property type="protein sequence ID" value="KAA9157097.1"/>
    <property type="molecule type" value="Genomic_DNA"/>
</dbReference>
<keyword evidence="2" id="KW-1185">Reference proteome</keyword>
<protein>
    <submittedName>
        <fullName evidence="1">Uncharacterized protein</fullName>
    </submittedName>
</protein>
<proteinExistence type="predicted"/>
<sequence>MAHRGVWGLLLLVVALVLVGCESGKPAAAKADPGAAVDGALTSLGQQAAVAYRIGEETLNVTRTGLAQGTLSLKDQQVKVLRAGGVLYLRAPAEYWQAQGMQQDRATEYGSRWARSVLAFELGGTLAPADVARTLRAAVTTSTPAERTMLADGTDVFDVGGLRVTATQPYRVVSIDPALLGPAVVNALGTGPLNVDALDAAKLTALHEAFGQSVQDLAQPFVAGPVIATTVSSNDLKCAAAGSCIDTVQVENKLIGDAPDAAARLVLKSSVTSAQLGAKDCGQELVTPLNGSATMTCSVQFALPKLTGSAKVEAVPTVAAEPVAVVDPAALDREVAADLG</sequence>
<name>A0A5N0UVS4_9PSEU</name>
<gene>
    <name evidence="1" type="ORF">FPZ12_026045</name>
</gene>
<dbReference type="AlphaFoldDB" id="A0A5N0UVS4"/>
<dbReference type="Proteomes" id="UP000319769">
    <property type="component" value="Unassembled WGS sequence"/>
</dbReference>
<evidence type="ECO:0000313" key="2">
    <source>
        <dbReference type="Proteomes" id="UP000319769"/>
    </source>
</evidence>
<organism evidence="1 2">
    <name type="scientific">Amycolatopsis acidicola</name>
    <dbReference type="NCBI Taxonomy" id="2596893"/>
    <lineage>
        <taxon>Bacteria</taxon>
        <taxon>Bacillati</taxon>
        <taxon>Actinomycetota</taxon>
        <taxon>Actinomycetes</taxon>
        <taxon>Pseudonocardiales</taxon>
        <taxon>Pseudonocardiaceae</taxon>
        <taxon>Amycolatopsis</taxon>
    </lineage>
</organism>
<comment type="caution">
    <text evidence="1">The sequence shown here is derived from an EMBL/GenBank/DDBJ whole genome shotgun (WGS) entry which is preliminary data.</text>
</comment>